<dbReference type="RefSeq" id="WP_245348134.1">
    <property type="nucleotide sequence ID" value="NZ_BAAAMI010000008.1"/>
</dbReference>
<evidence type="ECO:0000313" key="2">
    <source>
        <dbReference type="Proteomes" id="UP000766570"/>
    </source>
</evidence>
<comment type="caution">
    <text evidence="1">The sequence shown here is derived from an EMBL/GenBank/DDBJ whole genome shotgun (WGS) entry which is preliminary data.</text>
</comment>
<reference evidence="1 2" key="1">
    <citation type="submission" date="2021-03" db="EMBL/GenBank/DDBJ databases">
        <title>Sequencing the genomes of 1000 actinobacteria strains.</title>
        <authorList>
            <person name="Klenk H.-P."/>
        </authorList>
    </citation>
    <scope>NUCLEOTIDE SEQUENCE [LARGE SCALE GENOMIC DNA]</scope>
    <source>
        <strain evidence="1 2">DSM 15454</strain>
    </source>
</reference>
<dbReference type="Proteomes" id="UP000766570">
    <property type="component" value="Unassembled WGS sequence"/>
</dbReference>
<name>A0ABS4WFI1_9MICC</name>
<gene>
    <name evidence="1" type="ORF">JOF46_002847</name>
</gene>
<organism evidence="1 2">
    <name type="scientific">Paeniglutamicibacter psychrophenolicus</name>
    <dbReference type="NCBI Taxonomy" id="257454"/>
    <lineage>
        <taxon>Bacteria</taxon>
        <taxon>Bacillati</taxon>
        <taxon>Actinomycetota</taxon>
        <taxon>Actinomycetes</taxon>
        <taxon>Micrococcales</taxon>
        <taxon>Micrococcaceae</taxon>
        <taxon>Paeniglutamicibacter</taxon>
    </lineage>
</organism>
<accession>A0ABS4WFI1</accession>
<evidence type="ECO:0000313" key="1">
    <source>
        <dbReference type="EMBL" id="MBP2374935.1"/>
    </source>
</evidence>
<keyword evidence="2" id="KW-1185">Reference proteome</keyword>
<evidence type="ECO:0008006" key="3">
    <source>
        <dbReference type="Google" id="ProtNLM"/>
    </source>
</evidence>
<dbReference type="EMBL" id="JAGIOE010000001">
    <property type="protein sequence ID" value="MBP2374935.1"/>
    <property type="molecule type" value="Genomic_DNA"/>
</dbReference>
<protein>
    <recommendedName>
        <fullName evidence="3">DUF3303 domain-containing protein</fullName>
    </recommendedName>
</protein>
<sequence>MDPRKLGWRATGHRAYAQGIGAKGKGTAMYTLQIEHGVKDFEMWKGAYGADPLGRIRSGVLAERIFRPVDDRHYVVLDLDFASRAQAQEFLDRLRSDVWSTPVASPALASGPKTRIVEQVDGNDRS</sequence>
<proteinExistence type="predicted"/>